<comment type="caution">
    <text evidence="1">The sequence shown here is derived from an EMBL/GenBank/DDBJ whole genome shotgun (WGS) entry which is preliminary data.</text>
</comment>
<organism evidence="1 2">
    <name type="scientific">Vibrio campbellii</name>
    <dbReference type="NCBI Taxonomy" id="680"/>
    <lineage>
        <taxon>Bacteria</taxon>
        <taxon>Pseudomonadati</taxon>
        <taxon>Pseudomonadota</taxon>
        <taxon>Gammaproteobacteria</taxon>
        <taxon>Vibrionales</taxon>
        <taxon>Vibrionaceae</taxon>
        <taxon>Vibrio</taxon>
    </lineage>
</organism>
<reference evidence="1" key="1">
    <citation type="submission" date="2024-11" db="EMBL/GenBank/DDBJ databases">
        <title>Identification of new Vibrio campbellii strains harboring the pVA1 plasmid isolated from Penaeus vannamei postlarvae affected by outbreaks of acute hepatopancreatic necrosis disease (AHPND) in Mexico.</title>
        <authorList>
            <person name="Gomez-Gil B."/>
            <person name="Enciso-Ibarra J."/>
        </authorList>
    </citation>
    <scope>NUCLEOTIDE SEQUENCE</scope>
    <source>
        <strain evidence="1">M270204</strain>
    </source>
</reference>
<protein>
    <submittedName>
        <fullName evidence="1">Uncharacterized protein</fullName>
    </submittedName>
</protein>
<accession>A0ACC7RFQ7</accession>
<gene>
    <name evidence="1" type="ORF">REH74_024305</name>
</gene>
<evidence type="ECO:0000313" key="1">
    <source>
        <dbReference type="EMBL" id="MGI1900654.1"/>
    </source>
</evidence>
<name>A0ACC7RFQ7_9VIBR</name>
<evidence type="ECO:0000313" key="2">
    <source>
        <dbReference type="Proteomes" id="UP001354073"/>
    </source>
</evidence>
<sequence length="178" mass="20473">MKLTIRKELFLAIYSNEQFTVNDLKSIPLQSFGEECLLGGNVDEVIQEMITIGAVMPCGLNDDGDEEFTKGFMFNHADWEVVDYDNYTDELEHHIPNEGGLLESLGDKLTILSRSYSIHERAWKHFNRLCAQHSELRPCLSLYISKHDNLRLDLKAEILAIKNAITTYKEVMQVHEKI</sequence>
<dbReference type="EMBL" id="JAVHXJ020000215">
    <property type="protein sequence ID" value="MGI1900654.1"/>
    <property type="molecule type" value="Genomic_DNA"/>
</dbReference>
<dbReference type="Proteomes" id="UP001354073">
    <property type="component" value="Unassembled WGS sequence"/>
</dbReference>
<proteinExistence type="predicted"/>